<dbReference type="Gene3D" id="3.10.490.10">
    <property type="entry name" value="Gamma-glutamyl cyclotransferase-like"/>
    <property type="match status" value="1"/>
</dbReference>
<comment type="caution">
    <text evidence="1">The sequence shown here is derived from an EMBL/GenBank/DDBJ whole genome shotgun (WGS) entry which is preliminary data.</text>
</comment>
<dbReference type="InterPro" id="IPR036568">
    <property type="entry name" value="GGCT-like_sf"/>
</dbReference>
<dbReference type="InterPro" id="IPR013024">
    <property type="entry name" value="GGCT-like"/>
</dbReference>
<name>A0A853IG47_9GAMM</name>
<sequence length="154" mass="17591">MSVPRLQQRIGEANLVDIVKLTSYQLRFHKRGMDGSGKCDAYYTGNSTDFVWGTIYQLGASHKHQLDKIEGLGKGYLDKIVRVISPQGKKYDAVMYYAICIDGSLIPFDWYKMHVVYGARSAGLPSDYLQMIESVRTIKDANIYRTHQELLIYN</sequence>
<gene>
    <name evidence="1" type="ORF">H0A36_19035</name>
</gene>
<dbReference type="EMBL" id="JACCKB010000035">
    <property type="protein sequence ID" value="NYZ68115.1"/>
    <property type="molecule type" value="Genomic_DNA"/>
</dbReference>
<dbReference type="Proteomes" id="UP000569732">
    <property type="component" value="Unassembled WGS sequence"/>
</dbReference>
<dbReference type="Pfam" id="PF13772">
    <property type="entry name" value="AIG2_2"/>
    <property type="match status" value="1"/>
</dbReference>
<organism evidence="1 2">
    <name type="scientific">Spartinivicinus marinus</name>
    <dbReference type="NCBI Taxonomy" id="2994442"/>
    <lineage>
        <taxon>Bacteria</taxon>
        <taxon>Pseudomonadati</taxon>
        <taxon>Pseudomonadota</taxon>
        <taxon>Gammaproteobacteria</taxon>
        <taxon>Oceanospirillales</taxon>
        <taxon>Zooshikellaceae</taxon>
        <taxon>Spartinivicinus</taxon>
    </lineage>
</organism>
<evidence type="ECO:0000313" key="1">
    <source>
        <dbReference type="EMBL" id="NYZ68115.1"/>
    </source>
</evidence>
<dbReference type="AlphaFoldDB" id="A0A853IG47"/>
<protein>
    <submittedName>
        <fullName evidence="1">Gamma-glutamylcyclotransferase</fullName>
    </submittedName>
</protein>
<dbReference type="SUPFAM" id="SSF110857">
    <property type="entry name" value="Gamma-glutamyl cyclotransferase-like"/>
    <property type="match status" value="1"/>
</dbReference>
<evidence type="ECO:0000313" key="2">
    <source>
        <dbReference type="Proteomes" id="UP000569732"/>
    </source>
</evidence>
<accession>A0A853IG47</accession>
<keyword evidence="2" id="KW-1185">Reference proteome</keyword>
<dbReference type="CDD" id="cd06661">
    <property type="entry name" value="GGCT_like"/>
    <property type="match status" value="1"/>
</dbReference>
<reference evidence="1 2" key="1">
    <citation type="submission" date="2020-07" db="EMBL/GenBank/DDBJ databases">
        <title>Endozoicomonas sp. nov., isolated from sediment.</title>
        <authorList>
            <person name="Gu T."/>
        </authorList>
    </citation>
    <scope>NUCLEOTIDE SEQUENCE [LARGE SCALE GENOMIC DNA]</scope>
    <source>
        <strain evidence="1 2">SM1973</strain>
    </source>
</reference>
<proteinExistence type="predicted"/>